<dbReference type="InterPro" id="IPR000515">
    <property type="entry name" value="MetI-like"/>
</dbReference>
<evidence type="ECO:0000313" key="10">
    <source>
        <dbReference type="EMBL" id="UQN29200.1"/>
    </source>
</evidence>
<feature type="domain" description="ABC transmembrane type-1" evidence="9">
    <location>
        <begin position="100"/>
        <end position="290"/>
    </location>
</feature>
<evidence type="ECO:0000259" key="9">
    <source>
        <dbReference type="PROSITE" id="PS50928"/>
    </source>
</evidence>
<gene>
    <name evidence="10" type="ORF">M4486_16445</name>
</gene>
<keyword evidence="5 7" id="KW-1133">Transmembrane helix</keyword>
<evidence type="ECO:0000256" key="2">
    <source>
        <dbReference type="ARBA" id="ARBA00022448"/>
    </source>
</evidence>
<comment type="subcellular location">
    <subcellularLocation>
        <location evidence="1 7">Cell membrane</location>
        <topology evidence="1 7">Multi-pass membrane protein</topology>
    </subcellularLocation>
</comment>
<keyword evidence="3" id="KW-1003">Cell membrane</keyword>
<dbReference type="CDD" id="cd06261">
    <property type="entry name" value="TM_PBP2"/>
    <property type="match status" value="1"/>
</dbReference>
<evidence type="ECO:0000256" key="4">
    <source>
        <dbReference type="ARBA" id="ARBA00022692"/>
    </source>
</evidence>
<evidence type="ECO:0000256" key="7">
    <source>
        <dbReference type="RuleBase" id="RU363032"/>
    </source>
</evidence>
<dbReference type="Pfam" id="PF00528">
    <property type="entry name" value="BPD_transp_1"/>
    <property type="match status" value="1"/>
</dbReference>
<feature type="transmembrane region" description="Helical" evidence="7">
    <location>
        <begin position="169"/>
        <end position="189"/>
    </location>
</feature>
<dbReference type="EMBL" id="CP097218">
    <property type="protein sequence ID" value="UQN29200.1"/>
    <property type="molecule type" value="Genomic_DNA"/>
</dbReference>
<protein>
    <submittedName>
        <fullName evidence="10">Carbohydrate ABC transporter permease</fullName>
    </submittedName>
</protein>
<name>A0ABY4N7P7_9MICO</name>
<dbReference type="PANTHER" id="PTHR43744:SF12">
    <property type="entry name" value="ABC TRANSPORTER PERMEASE PROTEIN MG189-RELATED"/>
    <property type="match status" value="1"/>
</dbReference>
<evidence type="ECO:0000256" key="6">
    <source>
        <dbReference type="ARBA" id="ARBA00023136"/>
    </source>
</evidence>
<evidence type="ECO:0000313" key="11">
    <source>
        <dbReference type="Proteomes" id="UP001055868"/>
    </source>
</evidence>
<comment type="similarity">
    <text evidence="7">Belongs to the binding-protein-dependent transport system permease family.</text>
</comment>
<feature type="transmembrane region" description="Helical" evidence="7">
    <location>
        <begin position="99"/>
        <end position="125"/>
    </location>
</feature>
<dbReference type="PANTHER" id="PTHR43744">
    <property type="entry name" value="ABC TRANSPORTER PERMEASE PROTEIN MG189-RELATED-RELATED"/>
    <property type="match status" value="1"/>
</dbReference>
<dbReference type="SUPFAM" id="SSF161098">
    <property type="entry name" value="MetI-like"/>
    <property type="match status" value="1"/>
</dbReference>
<evidence type="ECO:0000256" key="8">
    <source>
        <dbReference type="SAM" id="MobiDB-lite"/>
    </source>
</evidence>
<dbReference type="Proteomes" id="UP001055868">
    <property type="component" value="Chromosome"/>
</dbReference>
<dbReference type="InterPro" id="IPR035906">
    <property type="entry name" value="MetI-like_sf"/>
</dbReference>
<feature type="transmembrane region" description="Helical" evidence="7">
    <location>
        <begin position="137"/>
        <end position="157"/>
    </location>
</feature>
<evidence type="ECO:0000256" key="3">
    <source>
        <dbReference type="ARBA" id="ARBA00022475"/>
    </source>
</evidence>
<sequence>MTDTARSPGAASADPTPPQATFEARRAQHRRRRRIRRLAWGIPLWILALLFLLPFAWMISTSLKPDSEAFLIPMQWIPDQPRWENYREVLLGEASILPAFMNSVVVAVLRVLGELATATLAGYSFAKLRFPGRTRVFIAYLATSLIPAQLLLVPRFVYFQQLGLYDTLWALILPGMFTVLGTFLMRQYFISQPDEFAEAARLDGAGEFQIFFRIYLPNAIPMISALAILTFVWSWNDYETPLVFISDPARFTLPLGLTNFVDETGAMAPGLSMAAAVISIIPILLVFLIFQRRFIRAMTESALK</sequence>
<feature type="transmembrane region" description="Helical" evidence="7">
    <location>
        <begin position="210"/>
        <end position="233"/>
    </location>
</feature>
<keyword evidence="11" id="KW-1185">Reference proteome</keyword>
<accession>A0ABY4N7P7</accession>
<feature type="region of interest" description="Disordered" evidence="8">
    <location>
        <begin position="1"/>
        <end position="26"/>
    </location>
</feature>
<organism evidence="10 11">
    <name type="scientific">Brachybacterium kimchii</name>
    <dbReference type="NCBI Taxonomy" id="2942909"/>
    <lineage>
        <taxon>Bacteria</taxon>
        <taxon>Bacillati</taxon>
        <taxon>Actinomycetota</taxon>
        <taxon>Actinomycetes</taxon>
        <taxon>Micrococcales</taxon>
        <taxon>Dermabacteraceae</taxon>
        <taxon>Brachybacterium</taxon>
    </lineage>
</organism>
<dbReference type="Gene3D" id="1.10.3720.10">
    <property type="entry name" value="MetI-like"/>
    <property type="match status" value="1"/>
</dbReference>
<keyword evidence="2 7" id="KW-0813">Transport</keyword>
<dbReference type="PROSITE" id="PS50928">
    <property type="entry name" value="ABC_TM1"/>
    <property type="match status" value="1"/>
</dbReference>
<keyword evidence="6 7" id="KW-0472">Membrane</keyword>
<evidence type="ECO:0000256" key="1">
    <source>
        <dbReference type="ARBA" id="ARBA00004651"/>
    </source>
</evidence>
<keyword evidence="4 7" id="KW-0812">Transmembrane</keyword>
<reference evidence="10" key="1">
    <citation type="submission" date="2022-05" db="EMBL/GenBank/DDBJ databases">
        <title>Genomic analysis of Brachybacterium sp. CBA3104.</title>
        <authorList>
            <person name="Roh S.W."/>
            <person name="Kim Y.B."/>
            <person name="Kim Y."/>
        </authorList>
    </citation>
    <scope>NUCLEOTIDE SEQUENCE</scope>
    <source>
        <strain evidence="10">CBA3104</strain>
    </source>
</reference>
<proteinExistence type="inferred from homology"/>
<feature type="transmembrane region" description="Helical" evidence="7">
    <location>
        <begin position="38"/>
        <end position="59"/>
    </location>
</feature>
<evidence type="ECO:0000256" key="5">
    <source>
        <dbReference type="ARBA" id="ARBA00022989"/>
    </source>
</evidence>
<feature type="transmembrane region" description="Helical" evidence="7">
    <location>
        <begin position="266"/>
        <end position="290"/>
    </location>
</feature>
<dbReference type="RefSeq" id="WP_249478365.1">
    <property type="nucleotide sequence ID" value="NZ_CP097218.1"/>
</dbReference>